<dbReference type="Gene3D" id="3.10.580.10">
    <property type="entry name" value="CBS-domain"/>
    <property type="match status" value="1"/>
</dbReference>
<dbReference type="InterPro" id="IPR018356">
    <property type="entry name" value="Tscrpt_reg_HTH_DeoR_CS"/>
</dbReference>
<dbReference type="InterPro" id="IPR046342">
    <property type="entry name" value="CBS_dom_sf"/>
</dbReference>
<accession>A0ABS5B2Z3</accession>
<keyword evidence="1" id="KW-0805">Transcription regulation</keyword>
<dbReference type="Pfam" id="PF00571">
    <property type="entry name" value="CBS"/>
    <property type="match status" value="2"/>
</dbReference>
<feature type="domain" description="HTH deoR-type" evidence="6">
    <location>
        <begin position="3"/>
        <end position="64"/>
    </location>
</feature>
<dbReference type="InterPro" id="IPR000644">
    <property type="entry name" value="CBS_dom"/>
</dbReference>
<feature type="domain" description="CBS" evidence="7">
    <location>
        <begin position="80"/>
        <end position="137"/>
    </location>
</feature>
<evidence type="ECO:0000256" key="3">
    <source>
        <dbReference type="ARBA" id="ARBA00023125"/>
    </source>
</evidence>
<dbReference type="PANTHER" id="PTHR43080">
    <property type="entry name" value="CBS DOMAIN-CONTAINING PROTEIN CBSX3, MITOCHONDRIAL"/>
    <property type="match status" value="1"/>
</dbReference>
<dbReference type="SMART" id="SM00116">
    <property type="entry name" value="CBS"/>
    <property type="match status" value="2"/>
</dbReference>
<gene>
    <name evidence="8" type="ORF">C4K46_04180</name>
</gene>
<evidence type="ECO:0000313" key="8">
    <source>
        <dbReference type="EMBL" id="MBP2623135.1"/>
    </source>
</evidence>
<feature type="domain" description="CBS" evidence="7">
    <location>
        <begin position="144"/>
        <end position="205"/>
    </location>
</feature>
<dbReference type="InterPro" id="IPR036388">
    <property type="entry name" value="WH-like_DNA-bd_sf"/>
</dbReference>
<dbReference type="PROSITE" id="PS51000">
    <property type="entry name" value="HTH_DEOR_2"/>
    <property type="match status" value="1"/>
</dbReference>
<comment type="caution">
    <text evidence="8">The sequence shown here is derived from an EMBL/GenBank/DDBJ whole genome shotgun (WGS) entry which is preliminary data.</text>
</comment>
<dbReference type="InterPro" id="IPR036390">
    <property type="entry name" value="WH_DNA-bd_sf"/>
</dbReference>
<dbReference type="InterPro" id="IPR013196">
    <property type="entry name" value="HTH_11"/>
</dbReference>
<name>A0ABS5B2Z3_9STRE</name>
<evidence type="ECO:0000256" key="2">
    <source>
        <dbReference type="ARBA" id="ARBA00023122"/>
    </source>
</evidence>
<sequence>MKLSKRQKQILDIVKEDQPVSGEKIAQVLAISRSTLRADLSFLTLVGLLKATPKVGYTYAGVDLESLYFFETFQTKVAEVMTSPLLLPPDTLIQDAIIQLFMYDADVLYVLDEDKDLLGLVSRKDLLRAALNTKIASTPIAVCMTRQPHIQTCQAEMTVLEAAVILQDLAVDSLPVLKGHGSRELVGSVSRASLLDFIIGEARKIEVDR</sequence>
<dbReference type="EMBL" id="PRDG01000002">
    <property type="protein sequence ID" value="MBP2623135.1"/>
    <property type="molecule type" value="Genomic_DNA"/>
</dbReference>
<dbReference type="PROSITE" id="PS51371">
    <property type="entry name" value="CBS"/>
    <property type="match status" value="2"/>
</dbReference>
<dbReference type="Pfam" id="PF08279">
    <property type="entry name" value="HTH_11"/>
    <property type="match status" value="1"/>
</dbReference>
<dbReference type="Gene3D" id="1.10.10.10">
    <property type="entry name" value="Winged helix-like DNA-binding domain superfamily/Winged helix DNA-binding domain"/>
    <property type="match status" value="1"/>
</dbReference>
<keyword evidence="3" id="KW-0238">DNA-binding</keyword>
<keyword evidence="9" id="KW-1185">Reference proteome</keyword>
<evidence type="ECO:0000313" key="9">
    <source>
        <dbReference type="Proteomes" id="UP001519296"/>
    </source>
</evidence>
<dbReference type="SUPFAM" id="SSF54631">
    <property type="entry name" value="CBS-domain pair"/>
    <property type="match status" value="1"/>
</dbReference>
<keyword evidence="4" id="KW-0804">Transcription</keyword>
<protein>
    <submittedName>
        <fullName evidence="8">Transcriptional repressor CcpN</fullName>
    </submittedName>
</protein>
<keyword evidence="2 5" id="KW-0129">CBS domain</keyword>
<evidence type="ECO:0000259" key="7">
    <source>
        <dbReference type="PROSITE" id="PS51371"/>
    </source>
</evidence>
<organism evidence="8 9">
    <name type="scientific">Streptococcus oricebi</name>
    <dbReference type="NCBI Taxonomy" id="1547447"/>
    <lineage>
        <taxon>Bacteria</taxon>
        <taxon>Bacillati</taxon>
        <taxon>Bacillota</taxon>
        <taxon>Bacilli</taxon>
        <taxon>Lactobacillales</taxon>
        <taxon>Streptococcaceae</taxon>
        <taxon>Streptococcus</taxon>
    </lineage>
</organism>
<dbReference type="RefSeq" id="WP_209627618.1">
    <property type="nucleotide sequence ID" value="NZ_PRDG01000002.1"/>
</dbReference>
<evidence type="ECO:0000256" key="4">
    <source>
        <dbReference type="ARBA" id="ARBA00023163"/>
    </source>
</evidence>
<evidence type="ECO:0000256" key="5">
    <source>
        <dbReference type="PROSITE-ProRule" id="PRU00703"/>
    </source>
</evidence>
<dbReference type="InterPro" id="IPR001034">
    <property type="entry name" value="DeoR_HTH"/>
</dbReference>
<dbReference type="Proteomes" id="UP001519296">
    <property type="component" value="Unassembled WGS sequence"/>
</dbReference>
<evidence type="ECO:0000256" key="1">
    <source>
        <dbReference type="ARBA" id="ARBA00023015"/>
    </source>
</evidence>
<proteinExistence type="predicted"/>
<dbReference type="SUPFAM" id="SSF46785">
    <property type="entry name" value="Winged helix' DNA-binding domain"/>
    <property type="match status" value="1"/>
</dbReference>
<dbReference type="PROSITE" id="PS00894">
    <property type="entry name" value="HTH_DEOR_1"/>
    <property type="match status" value="1"/>
</dbReference>
<evidence type="ECO:0000259" key="6">
    <source>
        <dbReference type="PROSITE" id="PS51000"/>
    </source>
</evidence>
<dbReference type="PANTHER" id="PTHR43080:SF2">
    <property type="entry name" value="CBS DOMAIN-CONTAINING PROTEIN"/>
    <property type="match status" value="1"/>
</dbReference>
<reference evidence="8 9" key="1">
    <citation type="submission" date="2018-02" db="EMBL/GenBank/DDBJ databases">
        <title>Draft genome sequence of Streptococcus oricebi CCUG 70868T type strain.</title>
        <authorList>
            <person name="Mendez V."/>
            <person name="Salva-Serra F."/>
            <person name="Jaen-Luchoro D."/>
            <person name="Gonzales-Siles L."/>
            <person name="Karlsson R."/>
            <person name="Engstrom-Jakobsson H."/>
            <person name="Busquets A."/>
            <person name="Gomila M."/>
            <person name="Pineiro-Iglesias B."/>
            <person name="Bennasar-Figueras A."/>
            <person name="Seeger M."/>
            <person name="Moore E."/>
        </authorList>
    </citation>
    <scope>NUCLEOTIDE SEQUENCE [LARGE SCALE GENOMIC DNA]</scope>
    <source>
        <strain evidence="8 9">CCUG 70868</strain>
    </source>
</reference>
<dbReference type="InterPro" id="IPR051257">
    <property type="entry name" value="Diverse_CBS-Domain"/>
</dbReference>